<name>A0A3M7S3G9_BRAPC</name>
<evidence type="ECO:0000313" key="2">
    <source>
        <dbReference type="Proteomes" id="UP000276133"/>
    </source>
</evidence>
<accession>A0A3M7S3G9</accession>
<reference evidence="1 2" key="1">
    <citation type="journal article" date="2018" name="Sci. Rep.">
        <title>Genomic signatures of local adaptation to the degree of environmental predictability in rotifers.</title>
        <authorList>
            <person name="Franch-Gras L."/>
            <person name="Hahn C."/>
            <person name="Garcia-Roger E.M."/>
            <person name="Carmona M.J."/>
            <person name="Serra M."/>
            <person name="Gomez A."/>
        </authorList>
    </citation>
    <scope>NUCLEOTIDE SEQUENCE [LARGE SCALE GENOMIC DNA]</scope>
    <source>
        <strain evidence="1">HYR1</strain>
    </source>
</reference>
<evidence type="ECO:0000313" key="1">
    <source>
        <dbReference type="EMBL" id="RNA30199.1"/>
    </source>
</evidence>
<organism evidence="1 2">
    <name type="scientific">Brachionus plicatilis</name>
    <name type="common">Marine rotifer</name>
    <name type="synonym">Brachionus muelleri</name>
    <dbReference type="NCBI Taxonomy" id="10195"/>
    <lineage>
        <taxon>Eukaryota</taxon>
        <taxon>Metazoa</taxon>
        <taxon>Spiralia</taxon>
        <taxon>Gnathifera</taxon>
        <taxon>Rotifera</taxon>
        <taxon>Eurotatoria</taxon>
        <taxon>Monogononta</taxon>
        <taxon>Pseudotrocha</taxon>
        <taxon>Ploima</taxon>
        <taxon>Brachionidae</taxon>
        <taxon>Brachionus</taxon>
    </lineage>
</organism>
<proteinExistence type="predicted"/>
<dbReference type="Proteomes" id="UP000276133">
    <property type="component" value="Unassembled WGS sequence"/>
</dbReference>
<protein>
    <submittedName>
        <fullName evidence="1">Uncharacterized protein</fullName>
    </submittedName>
</protein>
<sequence>MKINLKIEFWSDDVLKLDKSLLKSAVRKIIGHSSPCLTIQKLQLKFGSNKTCFVNFSNWYTL</sequence>
<dbReference type="AlphaFoldDB" id="A0A3M7S3G9"/>
<comment type="caution">
    <text evidence="1">The sequence shown here is derived from an EMBL/GenBank/DDBJ whole genome shotgun (WGS) entry which is preliminary data.</text>
</comment>
<gene>
    <name evidence="1" type="ORF">BpHYR1_030037</name>
</gene>
<keyword evidence="2" id="KW-1185">Reference proteome</keyword>
<dbReference type="EMBL" id="REGN01002117">
    <property type="protein sequence ID" value="RNA30199.1"/>
    <property type="molecule type" value="Genomic_DNA"/>
</dbReference>